<organism evidence="5 6">
    <name type="scientific">Pseudonocardia petroleophila</name>
    <dbReference type="NCBI Taxonomy" id="37331"/>
    <lineage>
        <taxon>Bacteria</taxon>
        <taxon>Bacillati</taxon>
        <taxon>Actinomycetota</taxon>
        <taxon>Actinomycetes</taxon>
        <taxon>Pseudonocardiales</taxon>
        <taxon>Pseudonocardiaceae</taxon>
        <taxon>Pseudonocardia</taxon>
    </lineage>
</organism>
<evidence type="ECO:0000259" key="4">
    <source>
        <dbReference type="PROSITE" id="PS50043"/>
    </source>
</evidence>
<reference evidence="5 6" key="1">
    <citation type="submission" date="2020-08" db="EMBL/GenBank/DDBJ databases">
        <authorList>
            <person name="Mo P."/>
        </authorList>
    </citation>
    <scope>NUCLEOTIDE SEQUENCE [LARGE SCALE GENOMIC DNA]</scope>
    <source>
        <strain evidence="5 6">CGMCC 4.1532</strain>
    </source>
</reference>
<dbReference type="PANTHER" id="PTHR44688">
    <property type="entry name" value="DNA-BINDING TRANSCRIPTIONAL ACTIVATOR DEVR_DOSR"/>
    <property type="match status" value="1"/>
</dbReference>
<dbReference type="KEGG" id="ppel:H6H00_08220"/>
<dbReference type="SUPFAM" id="SSF46894">
    <property type="entry name" value="C-terminal effector domain of the bipartite response regulators"/>
    <property type="match status" value="1"/>
</dbReference>
<proteinExistence type="predicted"/>
<gene>
    <name evidence="5" type="ORF">H6H00_08220</name>
</gene>
<dbReference type="Gene3D" id="1.10.10.10">
    <property type="entry name" value="Winged helix-like DNA-binding domain superfamily/Winged helix DNA-binding domain"/>
    <property type="match status" value="1"/>
</dbReference>
<evidence type="ECO:0000256" key="2">
    <source>
        <dbReference type="ARBA" id="ARBA00023125"/>
    </source>
</evidence>
<dbReference type="InterPro" id="IPR016032">
    <property type="entry name" value="Sig_transdc_resp-reg_C-effctor"/>
</dbReference>
<keyword evidence="3" id="KW-0804">Transcription</keyword>
<dbReference type="Pfam" id="PF13185">
    <property type="entry name" value="GAF_2"/>
    <property type="match status" value="1"/>
</dbReference>
<dbReference type="InterPro" id="IPR036388">
    <property type="entry name" value="WH-like_DNA-bd_sf"/>
</dbReference>
<dbReference type="Proteomes" id="UP000515728">
    <property type="component" value="Chromosome"/>
</dbReference>
<evidence type="ECO:0000256" key="1">
    <source>
        <dbReference type="ARBA" id="ARBA00023015"/>
    </source>
</evidence>
<dbReference type="PRINTS" id="PR00038">
    <property type="entry name" value="HTHLUXR"/>
</dbReference>
<dbReference type="InterPro" id="IPR000792">
    <property type="entry name" value="Tscrpt_reg_LuxR_C"/>
</dbReference>
<dbReference type="GO" id="GO:0003677">
    <property type="term" value="F:DNA binding"/>
    <property type="evidence" value="ECO:0007669"/>
    <property type="project" value="UniProtKB-KW"/>
</dbReference>
<name>A0A7G7MM78_9PSEU</name>
<dbReference type="PROSITE" id="PS00622">
    <property type="entry name" value="HTH_LUXR_1"/>
    <property type="match status" value="1"/>
</dbReference>
<evidence type="ECO:0000256" key="3">
    <source>
        <dbReference type="ARBA" id="ARBA00023163"/>
    </source>
</evidence>
<dbReference type="Gene3D" id="3.30.450.40">
    <property type="match status" value="1"/>
</dbReference>
<dbReference type="Pfam" id="PF00196">
    <property type="entry name" value="GerE"/>
    <property type="match status" value="1"/>
</dbReference>
<dbReference type="RefSeq" id="WP_185720714.1">
    <property type="nucleotide sequence ID" value="NZ_BAAAWI010000001.1"/>
</dbReference>
<accession>A0A7G7MM78</accession>
<dbReference type="AlphaFoldDB" id="A0A7G7MM78"/>
<dbReference type="InterPro" id="IPR029016">
    <property type="entry name" value="GAF-like_dom_sf"/>
</dbReference>
<dbReference type="CDD" id="cd06170">
    <property type="entry name" value="LuxR_C_like"/>
    <property type="match status" value="1"/>
</dbReference>
<dbReference type="SUPFAM" id="SSF55781">
    <property type="entry name" value="GAF domain-like"/>
    <property type="match status" value="1"/>
</dbReference>
<dbReference type="GO" id="GO:0006355">
    <property type="term" value="P:regulation of DNA-templated transcription"/>
    <property type="evidence" value="ECO:0007669"/>
    <property type="project" value="InterPro"/>
</dbReference>
<dbReference type="EMBL" id="CP060131">
    <property type="protein sequence ID" value="QNG53889.1"/>
    <property type="molecule type" value="Genomic_DNA"/>
</dbReference>
<evidence type="ECO:0000313" key="5">
    <source>
        <dbReference type="EMBL" id="QNG53889.1"/>
    </source>
</evidence>
<dbReference type="PROSITE" id="PS50043">
    <property type="entry name" value="HTH_LUXR_2"/>
    <property type="match status" value="1"/>
</dbReference>
<keyword evidence="6" id="KW-1185">Reference proteome</keyword>
<dbReference type="InterPro" id="IPR003018">
    <property type="entry name" value="GAF"/>
</dbReference>
<protein>
    <submittedName>
        <fullName evidence="5">Response regulator transcription factor</fullName>
    </submittedName>
</protein>
<dbReference type="SMART" id="SM00421">
    <property type="entry name" value="HTH_LUXR"/>
    <property type="match status" value="1"/>
</dbReference>
<dbReference type="PANTHER" id="PTHR44688:SF16">
    <property type="entry name" value="DNA-BINDING TRANSCRIPTIONAL ACTIVATOR DEVR_DOSR"/>
    <property type="match status" value="1"/>
</dbReference>
<keyword evidence="1" id="KW-0805">Transcription regulation</keyword>
<feature type="domain" description="HTH luxR-type" evidence="4">
    <location>
        <begin position="251"/>
        <end position="316"/>
    </location>
</feature>
<sequence length="321" mass="33583">MSPPTAARELRTFLRHAGARTPGAAAAALEALHAVVPADCAALSRWDPVARRHVTLAATYPAAAVAVIDDRMHADPLFADVRRTRVPVRVRDLPRRQRRGELFETLIDPLGFRDGLTLCLFAADGRYVGVLNASTLDPRHPDDDVVAILDLLAADLGAALDPLPSAVARTSALASGDAEGLLVPASGPVTALSPGARPDLVAPGSPLLRLVAAVLAGDPAPTGTLHVLVDGRVQAVDLQGGPSGVVVLHREVDAPRGLTPRELQVLDALSRGRTNAEIARALGVAPRTVATHVEHVLARTGCPNRVAAARLATRWGLLTRP</sequence>
<evidence type="ECO:0000313" key="6">
    <source>
        <dbReference type="Proteomes" id="UP000515728"/>
    </source>
</evidence>
<keyword evidence="2" id="KW-0238">DNA-binding</keyword>